<dbReference type="InterPro" id="IPR052704">
    <property type="entry name" value="ECF_Sigma-70_Domain"/>
</dbReference>
<dbReference type="InterPro" id="IPR013324">
    <property type="entry name" value="RNA_pol_sigma_r3/r4-like"/>
</dbReference>
<gene>
    <name evidence="4" type="ORF">E6C55_25135</name>
</gene>
<dbReference type="PANTHER" id="PTHR30173">
    <property type="entry name" value="SIGMA 19 FACTOR"/>
    <property type="match status" value="1"/>
</dbReference>
<evidence type="ECO:0000259" key="2">
    <source>
        <dbReference type="Pfam" id="PF04542"/>
    </source>
</evidence>
<dbReference type="GO" id="GO:0006352">
    <property type="term" value="P:DNA-templated transcription initiation"/>
    <property type="evidence" value="ECO:0007669"/>
    <property type="project" value="InterPro"/>
</dbReference>
<dbReference type="Gene3D" id="3.10.450.50">
    <property type="match status" value="1"/>
</dbReference>
<dbReference type="Gene3D" id="1.10.10.10">
    <property type="entry name" value="Winged helix-like DNA-binding domain superfamily/Winged helix DNA-binding domain"/>
    <property type="match status" value="1"/>
</dbReference>
<dbReference type="Gene3D" id="1.10.1740.10">
    <property type="match status" value="1"/>
</dbReference>
<dbReference type="SUPFAM" id="SSF54427">
    <property type="entry name" value="NTF2-like"/>
    <property type="match status" value="1"/>
</dbReference>
<dbReference type="Pfam" id="PF04542">
    <property type="entry name" value="Sigma70_r2"/>
    <property type="match status" value="1"/>
</dbReference>
<keyword evidence="5" id="KW-1185">Reference proteome</keyword>
<dbReference type="OrthoDB" id="3211555at2"/>
<dbReference type="Proteomes" id="UP000310636">
    <property type="component" value="Unassembled WGS sequence"/>
</dbReference>
<dbReference type="Pfam" id="PF08281">
    <property type="entry name" value="Sigma70_r4_2"/>
    <property type="match status" value="1"/>
</dbReference>
<comment type="caution">
    <text evidence="4">The sequence shown here is derived from an EMBL/GenBank/DDBJ whole genome shotgun (WGS) entry which is preliminary data.</text>
</comment>
<protein>
    <submittedName>
        <fullName evidence="4">Sigma-70 family RNA polymerase sigma factor</fullName>
    </submittedName>
</protein>
<dbReference type="SUPFAM" id="SSF88659">
    <property type="entry name" value="Sigma3 and sigma4 domains of RNA polymerase sigma factors"/>
    <property type="match status" value="1"/>
</dbReference>
<reference evidence="4 5" key="1">
    <citation type="submission" date="2019-04" db="EMBL/GenBank/DDBJ databases">
        <title>Cohnella sp. nov. isolated from preserved vegetables.</title>
        <authorList>
            <person name="Lin S.-Y."/>
            <person name="Hung M.-H."/>
            <person name="Young C.-C."/>
        </authorList>
    </citation>
    <scope>NUCLEOTIDE SEQUENCE [LARGE SCALE GENOMIC DNA]</scope>
    <source>
        <strain evidence="4 5">CC-MHH1044</strain>
    </source>
</reference>
<dbReference type="AlphaFoldDB" id="A0A4S4BIQ2"/>
<dbReference type="InterPro" id="IPR032710">
    <property type="entry name" value="NTF2-like_dom_sf"/>
</dbReference>
<dbReference type="InterPro" id="IPR013325">
    <property type="entry name" value="RNA_pol_sigma_r2"/>
</dbReference>
<dbReference type="NCBIfam" id="TIGR02937">
    <property type="entry name" value="sigma70-ECF"/>
    <property type="match status" value="1"/>
</dbReference>
<dbReference type="InterPro" id="IPR014284">
    <property type="entry name" value="RNA_pol_sigma-70_dom"/>
</dbReference>
<evidence type="ECO:0000313" key="5">
    <source>
        <dbReference type="Proteomes" id="UP000310636"/>
    </source>
</evidence>
<dbReference type="EMBL" id="SSOB01000040">
    <property type="protein sequence ID" value="THF74509.1"/>
    <property type="molecule type" value="Genomic_DNA"/>
</dbReference>
<sequence>MEKVAGREERIEGWYRTLRPYLFSIAYRMLGSAADAEDAIQDAFVSLQRMDDNAVETIQSGQAYLAKLVVNRCLNFLKSAGRRKEDYVGEWLPLPILDRSQPSPEESAERKEEISYALLVLLEMLNPLERAAFVLRETMDCDYAEIAALMGRSEANCRQLVSRAKRKLDAGRKGDSRSELPAAAPARSGRLKEFELVRRFASAFSGGRIEELAALLTEDAILLMDGGGRVHSAINPIYGRGRALALLKAMFSNSLAGARFEFVDAKEAGPAIAAWQGDRLAAFLMFDWREREEQGEGMLLRHLFTIYNPDKLALLGLPRTE</sequence>
<dbReference type="InterPro" id="IPR007627">
    <property type="entry name" value="RNA_pol_sigma70_r2"/>
</dbReference>
<organism evidence="4 5">
    <name type="scientific">Cohnella fermenti</name>
    <dbReference type="NCBI Taxonomy" id="2565925"/>
    <lineage>
        <taxon>Bacteria</taxon>
        <taxon>Bacillati</taxon>
        <taxon>Bacillota</taxon>
        <taxon>Bacilli</taxon>
        <taxon>Bacillales</taxon>
        <taxon>Paenibacillaceae</taxon>
        <taxon>Cohnella</taxon>
    </lineage>
</organism>
<dbReference type="RefSeq" id="WP_136372584.1">
    <property type="nucleotide sequence ID" value="NZ_SSOB01000040.1"/>
</dbReference>
<dbReference type="PANTHER" id="PTHR30173:SF36">
    <property type="entry name" value="ECF RNA POLYMERASE SIGMA FACTOR SIGJ"/>
    <property type="match status" value="1"/>
</dbReference>
<name>A0A4S4BIQ2_9BACL</name>
<feature type="domain" description="RNA polymerase sigma factor 70 region 4 type 2" evidence="3">
    <location>
        <begin position="117"/>
        <end position="168"/>
    </location>
</feature>
<dbReference type="GO" id="GO:0003677">
    <property type="term" value="F:DNA binding"/>
    <property type="evidence" value="ECO:0007669"/>
    <property type="project" value="InterPro"/>
</dbReference>
<feature type="domain" description="RNA polymerase sigma-70 region 2" evidence="2">
    <location>
        <begin position="15"/>
        <end position="83"/>
    </location>
</feature>
<dbReference type="InterPro" id="IPR013249">
    <property type="entry name" value="RNA_pol_sigma70_r4_t2"/>
</dbReference>
<dbReference type="GO" id="GO:0016987">
    <property type="term" value="F:sigma factor activity"/>
    <property type="evidence" value="ECO:0007669"/>
    <property type="project" value="InterPro"/>
</dbReference>
<dbReference type="SUPFAM" id="SSF88946">
    <property type="entry name" value="Sigma2 domain of RNA polymerase sigma factors"/>
    <property type="match status" value="1"/>
</dbReference>
<evidence type="ECO:0000256" key="1">
    <source>
        <dbReference type="ARBA" id="ARBA00011344"/>
    </source>
</evidence>
<proteinExistence type="predicted"/>
<comment type="subunit">
    <text evidence="1">Interacts transiently with the RNA polymerase catalytic core formed by RpoA, RpoB, RpoC and RpoZ (2 alpha, 1 beta, 1 beta' and 1 omega subunit) to form the RNA polymerase holoenzyme that can initiate transcription.</text>
</comment>
<accession>A0A4S4BIQ2</accession>
<evidence type="ECO:0000313" key="4">
    <source>
        <dbReference type="EMBL" id="THF74509.1"/>
    </source>
</evidence>
<dbReference type="InterPro" id="IPR036388">
    <property type="entry name" value="WH-like_DNA-bd_sf"/>
</dbReference>
<evidence type="ECO:0000259" key="3">
    <source>
        <dbReference type="Pfam" id="PF08281"/>
    </source>
</evidence>